<sequence length="343" mass="38227">MTSAIVVHPLYEDVWPCAADYLRKLWKKEDEPVEFIHLSEDDERPLGEVLEGEDLTELTRIVSLGVPVTDECLDVLEAVEEAAVMTDNMYEMDSEVSNLLEERGVTTYTHQSEGFWSQSVAELGLGLTIGALRQIPQKHTSITNSQDDWDVELLENDAPGAQGHQYVNNPPTHVHGTIAGKNVRIVGVGNIGSRFADYTDNFGADVAAYDPYADQPCFHRTGARQVYRMDELIEDADIFAPMVPLTDSTRRLVTRDHIERLPTGSLLLLVTRAGICDMDAVRERVLNGEIALAADVFDVEPLPLDDPLLGRDNVVHTPHVAGRTRHANEKWAEDLASQFRDRS</sequence>
<protein>
    <submittedName>
        <fullName evidence="5">NAD(P)-dependent oxidoreductase</fullName>
    </submittedName>
</protein>
<organism evidence="5 6">
    <name type="scientific">Halopelagius fulvigenes</name>
    <dbReference type="NCBI Taxonomy" id="1198324"/>
    <lineage>
        <taxon>Archaea</taxon>
        <taxon>Methanobacteriati</taxon>
        <taxon>Methanobacteriota</taxon>
        <taxon>Stenosarchaea group</taxon>
        <taxon>Halobacteria</taxon>
        <taxon>Halobacteriales</taxon>
        <taxon>Haloferacaceae</taxon>
    </lineage>
</organism>
<dbReference type="InterPro" id="IPR036291">
    <property type="entry name" value="NAD(P)-bd_dom_sf"/>
</dbReference>
<evidence type="ECO:0000256" key="1">
    <source>
        <dbReference type="ARBA" id="ARBA00005854"/>
    </source>
</evidence>
<reference evidence="5 6" key="1">
    <citation type="journal article" date="2019" name="Int. J. Syst. Evol. Microbiol.">
        <title>The Global Catalogue of Microorganisms (GCM) 10K type strain sequencing project: providing services to taxonomists for standard genome sequencing and annotation.</title>
        <authorList>
            <consortium name="The Broad Institute Genomics Platform"/>
            <consortium name="The Broad Institute Genome Sequencing Center for Infectious Disease"/>
            <person name="Wu L."/>
            <person name="Ma J."/>
        </authorList>
    </citation>
    <scope>NUCLEOTIDE SEQUENCE [LARGE SCALE GENOMIC DNA]</scope>
    <source>
        <strain evidence="5 6">YIM 94188</strain>
    </source>
</reference>
<feature type="domain" description="D-isomer specific 2-hydroxyacid dehydrogenase NAD-binding" evidence="4">
    <location>
        <begin position="166"/>
        <end position="321"/>
    </location>
</feature>
<dbReference type="Pfam" id="PF02826">
    <property type="entry name" value="2-Hacid_dh_C"/>
    <property type="match status" value="1"/>
</dbReference>
<dbReference type="InterPro" id="IPR050418">
    <property type="entry name" value="D-iso_2-hydroxyacid_DH_PdxB"/>
</dbReference>
<name>A0ABD5U2L2_9EURY</name>
<evidence type="ECO:0000256" key="3">
    <source>
        <dbReference type="ARBA" id="ARBA00023027"/>
    </source>
</evidence>
<proteinExistence type="inferred from homology"/>
<comment type="similarity">
    <text evidence="1">Belongs to the D-isomer specific 2-hydroxyacid dehydrogenase family.</text>
</comment>
<evidence type="ECO:0000313" key="6">
    <source>
        <dbReference type="Proteomes" id="UP001596408"/>
    </source>
</evidence>
<dbReference type="RefSeq" id="WP_379695384.1">
    <property type="nucleotide sequence ID" value="NZ_JBHSXH010000014.1"/>
</dbReference>
<dbReference type="InterPro" id="IPR006140">
    <property type="entry name" value="D-isomer_DH_NAD-bd"/>
</dbReference>
<evidence type="ECO:0000259" key="4">
    <source>
        <dbReference type="Pfam" id="PF02826"/>
    </source>
</evidence>
<keyword evidence="6" id="KW-1185">Reference proteome</keyword>
<evidence type="ECO:0000256" key="2">
    <source>
        <dbReference type="ARBA" id="ARBA00023002"/>
    </source>
</evidence>
<gene>
    <name evidence="5" type="ORF">ACFQEV_09880</name>
</gene>
<dbReference type="PANTHER" id="PTHR43761">
    <property type="entry name" value="D-ISOMER SPECIFIC 2-HYDROXYACID DEHYDROGENASE FAMILY PROTEIN (AFU_ORTHOLOGUE AFUA_1G13630)"/>
    <property type="match status" value="1"/>
</dbReference>
<accession>A0ABD5U2L2</accession>
<dbReference type="GO" id="GO:0016491">
    <property type="term" value="F:oxidoreductase activity"/>
    <property type="evidence" value="ECO:0007669"/>
    <property type="project" value="UniProtKB-KW"/>
</dbReference>
<comment type="caution">
    <text evidence="5">The sequence shown here is derived from an EMBL/GenBank/DDBJ whole genome shotgun (WGS) entry which is preliminary data.</text>
</comment>
<dbReference type="Proteomes" id="UP001596408">
    <property type="component" value="Unassembled WGS sequence"/>
</dbReference>
<evidence type="ECO:0000313" key="5">
    <source>
        <dbReference type="EMBL" id="MFC6825295.1"/>
    </source>
</evidence>
<dbReference type="AlphaFoldDB" id="A0ABD5U2L2"/>
<keyword evidence="3" id="KW-0520">NAD</keyword>
<dbReference type="EMBL" id="JBHSXH010000014">
    <property type="protein sequence ID" value="MFC6825295.1"/>
    <property type="molecule type" value="Genomic_DNA"/>
</dbReference>
<dbReference type="Gene3D" id="3.40.50.720">
    <property type="entry name" value="NAD(P)-binding Rossmann-like Domain"/>
    <property type="match status" value="2"/>
</dbReference>
<dbReference type="SUPFAM" id="SSF51735">
    <property type="entry name" value="NAD(P)-binding Rossmann-fold domains"/>
    <property type="match status" value="1"/>
</dbReference>
<keyword evidence="2" id="KW-0560">Oxidoreductase</keyword>
<dbReference type="PANTHER" id="PTHR43761:SF1">
    <property type="entry name" value="D-ISOMER SPECIFIC 2-HYDROXYACID DEHYDROGENASE CATALYTIC DOMAIN-CONTAINING PROTEIN-RELATED"/>
    <property type="match status" value="1"/>
</dbReference>